<proteinExistence type="inferred from homology"/>
<keyword evidence="4" id="KW-0964">Secreted</keyword>
<keyword evidence="10" id="KW-1185">Reference proteome</keyword>
<dbReference type="OrthoDB" id="7730192at2759"/>
<dbReference type="PANTHER" id="PTHR21066">
    <property type="entry name" value="ODORANT-BINDING PROTEIN 59A-RELATED"/>
    <property type="match status" value="1"/>
</dbReference>
<evidence type="ECO:0000256" key="2">
    <source>
        <dbReference type="ARBA" id="ARBA00008098"/>
    </source>
</evidence>
<dbReference type="GO" id="GO:0005576">
    <property type="term" value="C:extracellular region"/>
    <property type="evidence" value="ECO:0007669"/>
    <property type="project" value="UniProtKB-SubCell"/>
</dbReference>
<evidence type="ECO:0000256" key="4">
    <source>
        <dbReference type="ARBA" id="ARBA00022525"/>
    </source>
</evidence>
<sequence>MATSANRSQLQVVSVMFGKVLVALWLAQLVHGEPSSDCKTIPDFMKPDSDDKCCEMPQVFLNETVKECWSKVEGSGKAQVEQSCEFSSCVFKQDKFTKSDGRVDPDRMRTFIKDSLQASSEWKSLVEKVVLEECLPMIEKDASAIQKLTKSDCDPTPAFLIACAVAKAYAKCPASSWTGSKSCDEWKTYFSKCANTVDDLGEMFKQVESRKLADKQK</sequence>
<name>A0A084VQS1_ANOSI</name>
<evidence type="ECO:0000313" key="9">
    <source>
        <dbReference type="EnsemblMetazoa" id="ASIC007803-PA"/>
    </source>
</evidence>
<gene>
    <name evidence="8" type="ORF">ZHAS_00007803</name>
</gene>
<comment type="subcellular location">
    <subcellularLocation>
        <location evidence="1">Secreted</location>
    </subcellularLocation>
</comment>
<dbReference type="EnsemblMetazoa" id="ASIC007803-RA">
    <property type="protein sequence ID" value="ASIC007803-PA"/>
    <property type="gene ID" value="ASIC007803"/>
</dbReference>
<dbReference type="AlphaFoldDB" id="A0A084VQS1"/>
<dbReference type="EMBL" id="ATLV01015302">
    <property type="status" value="NOT_ANNOTATED_CDS"/>
    <property type="molecule type" value="Genomic_DNA"/>
</dbReference>
<dbReference type="PANTHER" id="PTHR21066:SF15">
    <property type="entry name" value="GH25962P-RELATED"/>
    <property type="match status" value="1"/>
</dbReference>
<organism evidence="9 10">
    <name type="scientific">Anopheles sinensis</name>
    <name type="common">Mosquito</name>
    <dbReference type="NCBI Taxonomy" id="74873"/>
    <lineage>
        <taxon>Eukaryota</taxon>
        <taxon>Metazoa</taxon>
        <taxon>Ecdysozoa</taxon>
        <taxon>Arthropoda</taxon>
        <taxon>Hexapoda</taxon>
        <taxon>Insecta</taxon>
        <taxon>Pterygota</taxon>
        <taxon>Neoptera</taxon>
        <taxon>Endopterygota</taxon>
        <taxon>Diptera</taxon>
        <taxon>Nematocera</taxon>
        <taxon>Culicoidea</taxon>
        <taxon>Culicidae</taxon>
        <taxon>Anophelinae</taxon>
        <taxon>Anopheles</taxon>
    </lineage>
</organism>
<dbReference type="OMA" id="IHANCPA"/>
<dbReference type="VEuPathDB" id="VectorBase:ASIC007803"/>
<keyword evidence="5" id="KW-1015">Disulfide bond</keyword>
<dbReference type="STRING" id="74873.A0A084VQS1"/>
<dbReference type="VEuPathDB" id="VectorBase:ASIS019274"/>
<dbReference type="Proteomes" id="UP000030765">
    <property type="component" value="Unassembled WGS sequence"/>
</dbReference>
<evidence type="ECO:0000256" key="3">
    <source>
        <dbReference type="ARBA" id="ARBA00022448"/>
    </source>
</evidence>
<feature type="chain" id="PRO_5001783776" evidence="6">
    <location>
        <begin position="33"/>
        <end position="217"/>
    </location>
</feature>
<evidence type="ECO:0000313" key="10">
    <source>
        <dbReference type="Proteomes" id="UP000030765"/>
    </source>
</evidence>
<dbReference type="InterPro" id="IPR054577">
    <property type="entry name" value="OBP47-like_dom"/>
</dbReference>
<protein>
    <submittedName>
        <fullName evidence="8">AGAP007283-PA-like protein</fullName>
    </submittedName>
</protein>
<dbReference type="InterPro" id="IPR052295">
    <property type="entry name" value="Odorant-binding_protein"/>
</dbReference>
<accession>A0A084VQS1</accession>
<reference evidence="9" key="2">
    <citation type="submission" date="2020-05" db="UniProtKB">
        <authorList>
            <consortium name="EnsemblMetazoa"/>
        </authorList>
    </citation>
    <scope>IDENTIFICATION</scope>
</reference>
<comment type="similarity">
    <text evidence="2">Belongs to the PBP/GOBP family.</text>
</comment>
<feature type="domain" description="OBP47-like" evidence="7">
    <location>
        <begin position="64"/>
        <end position="189"/>
    </location>
</feature>
<dbReference type="Pfam" id="PF22651">
    <property type="entry name" value="OBP47_like"/>
    <property type="match status" value="1"/>
</dbReference>
<dbReference type="EMBL" id="KE525006">
    <property type="protein sequence ID" value="KFB40315.1"/>
    <property type="molecule type" value="Genomic_DNA"/>
</dbReference>
<evidence type="ECO:0000256" key="6">
    <source>
        <dbReference type="SAM" id="SignalP"/>
    </source>
</evidence>
<evidence type="ECO:0000313" key="8">
    <source>
        <dbReference type="EMBL" id="KFB40315.1"/>
    </source>
</evidence>
<evidence type="ECO:0000256" key="5">
    <source>
        <dbReference type="ARBA" id="ARBA00023157"/>
    </source>
</evidence>
<feature type="signal peptide" evidence="6">
    <location>
        <begin position="1"/>
        <end position="32"/>
    </location>
</feature>
<evidence type="ECO:0000259" key="7">
    <source>
        <dbReference type="Pfam" id="PF22651"/>
    </source>
</evidence>
<reference evidence="8 10" key="1">
    <citation type="journal article" date="2014" name="BMC Genomics">
        <title>Genome sequence of Anopheles sinensis provides insight into genetics basis of mosquito competence for malaria parasites.</title>
        <authorList>
            <person name="Zhou D."/>
            <person name="Zhang D."/>
            <person name="Ding G."/>
            <person name="Shi L."/>
            <person name="Hou Q."/>
            <person name="Ye Y."/>
            <person name="Xu Y."/>
            <person name="Zhou H."/>
            <person name="Xiong C."/>
            <person name="Li S."/>
            <person name="Yu J."/>
            <person name="Hong S."/>
            <person name="Yu X."/>
            <person name="Zou P."/>
            <person name="Chen C."/>
            <person name="Chang X."/>
            <person name="Wang W."/>
            <person name="Lv Y."/>
            <person name="Sun Y."/>
            <person name="Ma L."/>
            <person name="Shen B."/>
            <person name="Zhu C."/>
        </authorList>
    </citation>
    <scope>NUCLEOTIDE SEQUENCE [LARGE SCALE GENOMIC DNA]</scope>
</reference>
<keyword evidence="3" id="KW-0813">Transport</keyword>
<keyword evidence="6" id="KW-0732">Signal</keyword>
<evidence type="ECO:0000256" key="1">
    <source>
        <dbReference type="ARBA" id="ARBA00004613"/>
    </source>
</evidence>
<dbReference type="Gene3D" id="1.10.238.270">
    <property type="match status" value="1"/>
</dbReference>